<proteinExistence type="predicted"/>
<keyword evidence="1" id="KW-0472">Membrane</keyword>
<evidence type="ECO:0000313" key="3">
    <source>
        <dbReference type="Proteomes" id="UP000242700"/>
    </source>
</evidence>
<dbReference type="EMBL" id="FNFI01000010">
    <property type="protein sequence ID" value="SDK56811.1"/>
    <property type="molecule type" value="Genomic_DNA"/>
</dbReference>
<name>A0A1G9CYS6_9STAP</name>
<feature type="transmembrane region" description="Helical" evidence="1">
    <location>
        <begin position="5"/>
        <end position="26"/>
    </location>
</feature>
<dbReference type="STRING" id="586411.SAMN05216187_11096"/>
<reference evidence="3" key="1">
    <citation type="submission" date="2016-10" db="EMBL/GenBank/DDBJ databases">
        <authorList>
            <person name="Varghese N."/>
            <person name="Submissions S."/>
        </authorList>
    </citation>
    <scope>NUCLEOTIDE SEQUENCE [LARGE SCALE GENOMIC DNA]</scope>
    <source>
        <strain evidence="3">CGMCC 1.8911</strain>
    </source>
</reference>
<gene>
    <name evidence="2" type="ORF">SAMN05216187_11096</name>
</gene>
<feature type="transmembrane region" description="Helical" evidence="1">
    <location>
        <begin position="46"/>
        <end position="65"/>
    </location>
</feature>
<evidence type="ECO:0000313" key="2">
    <source>
        <dbReference type="EMBL" id="SDK56811.1"/>
    </source>
</evidence>
<accession>A0A1G9CYS6</accession>
<evidence type="ECO:0000256" key="1">
    <source>
        <dbReference type="SAM" id="Phobius"/>
    </source>
</evidence>
<protein>
    <submittedName>
        <fullName evidence="2">Uncharacterized protein</fullName>
    </submittedName>
</protein>
<organism evidence="2 3">
    <name type="scientific">Jeotgalicoccus aerolatus</name>
    <dbReference type="NCBI Taxonomy" id="709510"/>
    <lineage>
        <taxon>Bacteria</taxon>
        <taxon>Bacillati</taxon>
        <taxon>Bacillota</taxon>
        <taxon>Bacilli</taxon>
        <taxon>Bacillales</taxon>
        <taxon>Staphylococcaceae</taxon>
        <taxon>Jeotgalicoccus</taxon>
    </lineage>
</organism>
<keyword evidence="1" id="KW-1133">Transmembrane helix</keyword>
<sequence length="70" mass="8143">MKTLIITWIVFIFVWIASFILGYGILFPFYDDRGIEYPEFLEAVPVFITALFFVVAVVVTGLIIYRSKMK</sequence>
<dbReference type="Proteomes" id="UP000242700">
    <property type="component" value="Unassembled WGS sequence"/>
</dbReference>
<keyword evidence="1" id="KW-0812">Transmembrane</keyword>
<dbReference type="AlphaFoldDB" id="A0A1G9CYS6"/>